<dbReference type="GO" id="GO:0005524">
    <property type="term" value="F:ATP binding"/>
    <property type="evidence" value="ECO:0007669"/>
    <property type="project" value="UniProtKB-KW"/>
</dbReference>
<dbReference type="Gene3D" id="3.40.50.300">
    <property type="entry name" value="P-loop containing nucleotide triphosphate hydrolases"/>
    <property type="match status" value="1"/>
</dbReference>
<dbReference type="Pfam" id="PF13424">
    <property type="entry name" value="TPR_12"/>
    <property type="match status" value="1"/>
</dbReference>
<keyword evidence="1" id="KW-0802">TPR repeat</keyword>
<dbReference type="InterPro" id="IPR011990">
    <property type="entry name" value="TPR-like_helical_dom_sf"/>
</dbReference>
<reference evidence="3" key="1">
    <citation type="journal article" date="2019" name="Int. J. Syst. Evol. Microbiol.">
        <title>The Global Catalogue of Microorganisms (GCM) 10K type strain sequencing project: providing services to taxonomists for standard genome sequencing and annotation.</title>
        <authorList>
            <consortium name="The Broad Institute Genomics Platform"/>
            <consortium name="The Broad Institute Genome Sequencing Center for Infectious Disease"/>
            <person name="Wu L."/>
            <person name="Ma J."/>
        </authorList>
    </citation>
    <scope>NUCLEOTIDE SEQUENCE [LARGE SCALE GENOMIC DNA]</scope>
    <source>
        <strain evidence="3">CGMCC 4.7246</strain>
    </source>
</reference>
<organism evidence="2 3">
    <name type="scientific">Saccharothrix lopnurensis</name>
    <dbReference type="NCBI Taxonomy" id="1670621"/>
    <lineage>
        <taxon>Bacteria</taxon>
        <taxon>Bacillati</taxon>
        <taxon>Actinomycetota</taxon>
        <taxon>Actinomycetes</taxon>
        <taxon>Pseudonocardiales</taxon>
        <taxon>Pseudonocardiaceae</taxon>
        <taxon>Saccharothrix</taxon>
    </lineage>
</organism>
<dbReference type="InterPro" id="IPR019734">
    <property type="entry name" value="TPR_rpt"/>
</dbReference>
<dbReference type="RefSeq" id="WP_380635099.1">
    <property type="nucleotide sequence ID" value="NZ_JBHSQO010000008.1"/>
</dbReference>
<dbReference type="SMART" id="SM00028">
    <property type="entry name" value="TPR"/>
    <property type="match status" value="5"/>
</dbReference>
<dbReference type="SUPFAM" id="SSF52540">
    <property type="entry name" value="P-loop containing nucleoside triphosphate hydrolases"/>
    <property type="match status" value="1"/>
</dbReference>
<sequence>MERPPDTADRVDNAVTATSVGAVAQVGVVHGEVHVHPRPAPAVPRQLPAAPHSFTGRARQLAELDRALGDPGSGSGDPAARSGGSAAVVISAIGGAGGIGKTWLALRWAHRLAERFPDGQLFVDLRGFSPTGAPVPPGAAVRGFLDALGVDPGRLPADLDAQAALYRTLVADKRVLVVLDNAADADQVAPLLPGGRSCAVLVTSRRKLTGLIARHDARHVDLDVLTEAEARALLERRLGAVRPAAEPGAVAELLALCRGFPLALGILAGRARTDPGLPLAQLVADLREFGVEALDDDDPTVSLPAVLATSYRALTAEQRVVFGLLGIAPGPGTGLAAAVSLTGLSAARAARVLRGLREVSLLERDAHDRYAMHDLIHSYAAGTAHRHLPAGVWEAALRRVLDFYLHTARAADHLLEPYRPAPRVGPPAAGVVPLALPDVPAALAWLDVEHAALLAAARAAADLGWHEHVGHFAWVLESFHLRRGHRHDALAVWRAALGAAAHVPEARAGAHKLLGHACARLGRHEEAVEHLHRALELAERDGDVDEQAYTLRLLGQAWGERGDDRRALEHARRALDLFRVLDLPVWEAAELNAVGWYSARLGDYGTAREHCRAALAVYRRHHYPAGEAGTLDSLGYVAHLGGCHEEAVGHYLRSLALYREHGDTYTTAVVLEHLGDARAALEQSGSAAAAWREALELYRGQGRDGDAERVRGRLDALDRAVGGGVDGAS</sequence>
<dbReference type="PANTHER" id="PTHR47691">
    <property type="entry name" value="REGULATOR-RELATED"/>
    <property type="match status" value="1"/>
</dbReference>
<dbReference type="Proteomes" id="UP001596220">
    <property type="component" value="Unassembled WGS sequence"/>
</dbReference>
<accession>A0ABW1P4Q4</accession>
<dbReference type="PROSITE" id="PS50005">
    <property type="entry name" value="TPR"/>
    <property type="match status" value="1"/>
</dbReference>
<protein>
    <submittedName>
        <fullName evidence="2">ATP-binding protein</fullName>
    </submittedName>
</protein>
<dbReference type="PANTHER" id="PTHR47691:SF3">
    <property type="entry name" value="HTH-TYPE TRANSCRIPTIONAL REGULATOR RV0890C-RELATED"/>
    <property type="match status" value="1"/>
</dbReference>
<dbReference type="InterPro" id="IPR027417">
    <property type="entry name" value="P-loop_NTPase"/>
</dbReference>
<dbReference type="Gene3D" id="1.25.40.10">
    <property type="entry name" value="Tetratricopeptide repeat domain"/>
    <property type="match status" value="2"/>
</dbReference>
<evidence type="ECO:0000256" key="1">
    <source>
        <dbReference type="PROSITE-ProRule" id="PRU00339"/>
    </source>
</evidence>
<keyword evidence="3" id="KW-1185">Reference proteome</keyword>
<comment type="caution">
    <text evidence="2">The sequence shown here is derived from an EMBL/GenBank/DDBJ whole genome shotgun (WGS) entry which is preliminary data.</text>
</comment>
<feature type="repeat" description="TPR" evidence="1">
    <location>
        <begin position="508"/>
        <end position="541"/>
    </location>
</feature>
<proteinExistence type="predicted"/>
<keyword evidence="2" id="KW-0067">ATP-binding</keyword>
<name>A0ABW1P4Q4_9PSEU</name>
<dbReference type="SUPFAM" id="SSF48452">
    <property type="entry name" value="TPR-like"/>
    <property type="match status" value="1"/>
</dbReference>
<dbReference type="EMBL" id="JBHSQO010000008">
    <property type="protein sequence ID" value="MFC6089727.1"/>
    <property type="molecule type" value="Genomic_DNA"/>
</dbReference>
<gene>
    <name evidence="2" type="ORF">ACFP3R_10630</name>
</gene>
<evidence type="ECO:0000313" key="3">
    <source>
        <dbReference type="Proteomes" id="UP001596220"/>
    </source>
</evidence>
<evidence type="ECO:0000313" key="2">
    <source>
        <dbReference type="EMBL" id="MFC6089727.1"/>
    </source>
</evidence>
<keyword evidence="2" id="KW-0547">Nucleotide-binding</keyword>
<dbReference type="PRINTS" id="PR00364">
    <property type="entry name" value="DISEASERSIST"/>
</dbReference>